<dbReference type="AlphaFoldDB" id="A0ABD5W6E1"/>
<dbReference type="GeneID" id="76631692"/>
<comment type="caution">
    <text evidence="1">The sequence shown here is derived from an EMBL/GenBank/DDBJ whole genome shotgun (WGS) entry which is preliminary data.</text>
</comment>
<gene>
    <name evidence="1" type="ORF">ACFQQG_16725</name>
</gene>
<evidence type="ECO:0000313" key="1">
    <source>
        <dbReference type="EMBL" id="MFC7059522.1"/>
    </source>
</evidence>
<dbReference type="Proteomes" id="UP001596445">
    <property type="component" value="Unassembled WGS sequence"/>
</dbReference>
<sequence>MKIDASAARLFLSYLDGDTSLTEVWNHPAYDVVRSHADLFGREVTERDVAAAASGEETVFARNEPPTESRDRIAGLLDHVRAHATEWTEQISKQLRRATHEDDLSEVTVYLGVGYTLGAGLDNGAYIDLNEPLFFEYPRQVLYTAIHESSHVVYEQEHEARKEFSLEGDALARAETQWDVFNTVFHTEAYATYTPLACRRADGAVGTQDHVVCEDYAILSDTSRLETLVEQYDSLRETLQQQPVSRDRLFGALLSDDRLPYRVGCAMLDALERTAGAEAVRDGFYNEPGEFCKEHDALLDEYRTLS</sequence>
<dbReference type="EMBL" id="JBHSZI010000001">
    <property type="protein sequence ID" value="MFC7059522.1"/>
    <property type="molecule type" value="Genomic_DNA"/>
</dbReference>
<protein>
    <recommendedName>
        <fullName evidence="3">DUF2268 domain-containing protein</fullName>
    </recommendedName>
</protein>
<accession>A0ABD5W6E1</accession>
<reference evidence="1 2" key="1">
    <citation type="journal article" date="2019" name="Int. J. Syst. Evol. Microbiol.">
        <title>The Global Catalogue of Microorganisms (GCM) 10K type strain sequencing project: providing services to taxonomists for standard genome sequencing and annotation.</title>
        <authorList>
            <consortium name="The Broad Institute Genomics Platform"/>
            <consortium name="The Broad Institute Genome Sequencing Center for Infectious Disease"/>
            <person name="Wu L."/>
            <person name="Ma J."/>
        </authorList>
    </citation>
    <scope>NUCLEOTIDE SEQUENCE [LARGE SCALE GENOMIC DNA]</scope>
    <source>
        <strain evidence="1 2">JCM 30072</strain>
    </source>
</reference>
<evidence type="ECO:0008006" key="3">
    <source>
        <dbReference type="Google" id="ProtNLM"/>
    </source>
</evidence>
<proteinExistence type="predicted"/>
<name>A0ABD5W6E1_9EURY</name>
<evidence type="ECO:0000313" key="2">
    <source>
        <dbReference type="Proteomes" id="UP001596445"/>
    </source>
</evidence>
<organism evidence="1 2">
    <name type="scientific">Halovenus salina</name>
    <dbReference type="NCBI Taxonomy" id="1510225"/>
    <lineage>
        <taxon>Archaea</taxon>
        <taxon>Methanobacteriati</taxon>
        <taxon>Methanobacteriota</taxon>
        <taxon>Stenosarchaea group</taxon>
        <taxon>Halobacteria</taxon>
        <taxon>Halobacteriales</taxon>
        <taxon>Haloarculaceae</taxon>
        <taxon>Halovenus</taxon>
    </lineage>
</organism>
<dbReference type="RefSeq" id="WP_267162304.1">
    <property type="nucleotide sequence ID" value="NZ_CP112972.1"/>
</dbReference>
<keyword evidence="2" id="KW-1185">Reference proteome</keyword>